<feature type="compositionally biased region" description="Acidic residues" evidence="1">
    <location>
        <begin position="85"/>
        <end position="94"/>
    </location>
</feature>
<feature type="signal peptide" evidence="2">
    <location>
        <begin position="1"/>
        <end position="26"/>
    </location>
</feature>
<feature type="region of interest" description="Disordered" evidence="1">
    <location>
        <begin position="28"/>
        <end position="362"/>
    </location>
</feature>
<dbReference type="VEuPathDB" id="TriTrypDB:TcCLB.510013.260"/>
<proteinExistence type="predicted"/>
<evidence type="ECO:0000313" key="4">
    <source>
        <dbReference type="Proteomes" id="UP000246078"/>
    </source>
</evidence>
<dbReference type="VEuPathDB" id="TriTrypDB:TcCLB.503633.11"/>
<feature type="compositionally biased region" description="Polar residues" evidence="1">
    <location>
        <begin position="338"/>
        <end position="362"/>
    </location>
</feature>
<dbReference type="VEuPathDB" id="TriTrypDB:TCDM_10383"/>
<dbReference type="VEuPathDB" id="TriTrypDB:TcCLB.510697.80"/>
<sequence length="384" mass="38459">MAMMTGRVLLVCALCVLWCGAVLVSAAGDGDGDGRGVDSEGLPESAERAVLLPSSPEPLIQLKAVSNPPPKRVEEAPTPAKESSEEGSEAGEDEVIVKSEEGQQDENAPQVNGRKTPELLLKQNETPKAPEVEGIPTAASIKESPTTPGPQAPTLQAPSPPPPPSQASVVGEGDGGPVRVEDPVSGPPSSGASSSTISNNGDASGKNGGALPTQDTTYLENNGQSGPKASSGNAPLNRETPERSTPDAKRHSSDTQENEMSRLPDGDAAHSAAGQSAVGTKGSSGVSTTASNAPTPPQPQLPAPPVPPTATVTGAPAEKPTTERLPPPADSTPGENLAATTTAQKNRTATPGDSDSSTAVSHTTSPLLLLLVVACAAAAAVVAA</sequence>
<feature type="chain" id="PRO_5016139053" evidence="2">
    <location>
        <begin position="27"/>
        <end position="384"/>
    </location>
</feature>
<comment type="caution">
    <text evidence="3">The sequence shown here is derived from an EMBL/GenBank/DDBJ whole genome shotgun (WGS) entry which is preliminary data.</text>
</comment>
<protein>
    <submittedName>
        <fullName evidence="3">Mucin-associated surface protein (MASP)</fullName>
    </submittedName>
</protein>
<accession>A0A2V2UWN3</accession>
<dbReference type="VEuPathDB" id="TriTrypDB:C4B63_1g839"/>
<feature type="compositionally biased region" description="Polar residues" evidence="1">
    <location>
        <begin position="273"/>
        <end position="292"/>
    </location>
</feature>
<dbReference type="Proteomes" id="UP000246078">
    <property type="component" value="Unassembled WGS sequence"/>
</dbReference>
<dbReference type="EMBL" id="PRFC01000466">
    <property type="protein sequence ID" value="PWU87676.1"/>
    <property type="molecule type" value="Genomic_DNA"/>
</dbReference>
<dbReference type="AlphaFoldDB" id="A0A2V2UWN3"/>
<evidence type="ECO:0000256" key="2">
    <source>
        <dbReference type="SAM" id="SignalP"/>
    </source>
</evidence>
<evidence type="ECO:0000256" key="1">
    <source>
        <dbReference type="SAM" id="MobiDB-lite"/>
    </source>
</evidence>
<dbReference type="VEuPathDB" id="TriTrypDB:TcYC6_0158340"/>
<feature type="compositionally biased region" description="Polar residues" evidence="1">
    <location>
        <begin position="213"/>
        <end position="234"/>
    </location>
</feature>
<dbReference type="VEuPathDB" id="TriTrypDB:TcG_11393"/>
<dbReference type="VEuPathDB" id="TriTrypDB:TcCLB.429251.10"/>
<dbReference type="VEuPathDB" id="TriTrypDB:C3747_466g17"/>
<dbReference type="VEuPathDB" id="TriTrypDB:TcBrA4_0170750"/>
<dbReference type="VEuPathDB" id="TriTrypDB:TcCL_Unassigned03197"/>
<name>A0A2V2UWN3_TRYCR</name>
<organism evidence="3 4">
    <name type="scientific">Trypanosoma cruzi</name>
    <dbReference type="NCBI Taxonomy" id="5693"/>
    <lineage>
        <taxon>Eukaryota</taxon>
        <taxon>Discoba</taxon>
        <taxon>Euglenozoa</taxon>
        <taxon>Kinetoplastea</taxon>
        <taxon>Metakinetoplastina</taxon>
        <taxon>Trypanosomatida</taxon>
        <taxon>Trypanosomatidae</taxon>
        <taxon>Trypanosoma</taxon>
        <taxon>Schizotrypanum</taxon>
    </lineage>
</organism>
<dbReference type="VEuPathDB" id="TriTrypDB:BCY84_02510"/>
<dbReference type="VEuPathDB" id="TriTrypDB:ECC02_010096"/>
<evidence type="ECO:0000313" key="3">
    <source>
        <dbReference type="EMBL" id="PWU87676.1"/>
    </source>
</evidence>
<feature type="compositionally biased region" description="Pro residues" evidence="1">
    <location>
        <begin position="294"/>
        <end position="308"/>
    </location>
</feature>
<feature type="compositionally biased region" description="Basic and acidic residues" evidence="1">
    <location>
        <begin position="239"/>
        <end position="268"/>
    </location>
</feature>
<reference evidence="3 4" key="1">
    <citation type="journal article" date="2018" name="Microb. Genom.">
        <title>Expanding an expanded genome: long-read sequencing of Trypanosoma cruzi.</title>
        <authorList>
            <person name="Berna L."/>
            <person name="Rodriguez M."/>
            <person name="Chiribao M.L."/>
            <person name="Parodi-Talice A."/>
            <person name="Pita S."/>
            <person name="Rijo G."/>
            <person name="Alvarez-Valin F."/>
            <person name="Robello C."/>
        </authorList>
    </citation>
    <scope>NUCLEOTIDE SEQUENCE [LARGE SCALE GENOMIC DNA]</scope>
    <source>
        <strain evidence="3 4">TCC</strain>
    </source>
</reference>
<keyword evidence="2" id="KW-0732">Signal</keyword>
<gene>
    <name evidence="3" type="ORF">C3747_466g17</name>
</gene>